<dbReference type="Gene3D" id="1.25.40.10">
    <property type="entry name" value="Tetratricopeptide repeat domain"/>
    <property type="match status" value="1"/>
</dbReference>
<proteinExistence type="predicted"/>
<gene>
    <name evidence="5" type="ORF">G3446_12415</name>
</gene>
<keyword evidence="3" id="KW-1133">Transmembrane helix</keyword>
<evidence type="ECO:0000313" key="5">
    <source>
        <dbReference type="EMBL" id="NEV62684.1"/>
    </source>
</evidence>
<organism evidence="5 6">
    <name type="scientific">Thiorhodococcus minor</name>
    <dbReference type="NCBI Taxonomy" id="57489"/>
    <lineage>
        <taxon>Bacteria</taxon>
        <taxon>Pseudomonadati</taxon>
        <taxon>Pseudomonadota</taxon>
        <taxon>Gammaproteobacteria</taxon>
        <taxon>Chromatiales</taxon>
        <taxon>Chromatiaceae</taxon>
        <taxon>Thiorhodococcus</taxon>
    </lineage>
</organism>
<dbReference type="Pfam" id="PF13435">
    <property type="entry name" value="Cytochrome_C554"/>
    <property type="match status" value="1"/>
</dbReference>
<keyword evidence="3" id="KW-0472">Membrane</keyword>
<dbReference type="RefSeq" id="WP_164453152.1">
    <property type="nucleotide sequence ID" value="NZ_JAAIJQ010000032.1"/>
</dbReference>
<dbReference type="InterPro" id="IPR051829">
    <property type="entry name" value="Multiheme_Cytochr_ET"/>
</dbReference>
<protein>
    <submittedName>
        <fullName evidence="5">Aspartate phosphatase</fullName>
    </submittedName>
</protein>
<comment type="caution">
    <text evidence="5">The sequence shown here is derived from an EMBL/GenBank/DDBJ whole genome shotgun (WGS) entry which is preliminary data.</text>
</comment>
<dbReference type="PANTHER" id="PTHR35038">
    <property type="entry name" value="DISSIMILATORY SULFITE REDUCTASE SIRA"/>
    <property type="match status" value="1"/>
</dbReference>
<feature type="domain" description="Cytochrome c-552/4" evidence="4">
    <location>
        <begin position="219"/>
        <end position="307"/>
    </location>
</feature>
<dbReference type="GO" id="GO:0016491">
    <property type="term" value="F:oxidoreductase activity"/>
    <property type="evidence" value="ECO:0007669"/>
    <property type="project" value="TreeGrafter"/>
</dbReference>
<dbReference type="Gene3D" id="1.10.1130.10">
    <property type="entry name" value="Flavocytochrome C3, Chain A"/>
    <property type="match status" value="1"/>
</dbReference>
<dbReference type="PANTHER" id="PTHR35038:SF5">
    <property type="entry name" value="CYTOCHROME C-TYPE PROTEIN NRFB"/>
    <property type="match status" value="1"/>
</dbReference>
<dbReference type="InterPro" id="IPR023155">
    <property type="entry name" value="Cyt_c-552/4"/>
</dbReference>
<reference evidence="5 6" key="1">
    <citation type="submission" date="2020-02" db="EMBL/GenBank/DDBJ databases">
        <title>Genome sequences of Thiorhodococcus mannitoliphagus and Thiorhodococcus minor, purple sulfur photosynthetic bacteria in the gammaproteobacterial family, Chromatiaceae.</title>
        <authorList>
            <person name="Aviles F.A."/>
            <person name="Meyer T.E."/>
            <person name="Kyndt J.A."/>
        </authorList>
    </citation>
    <scope>NUCLEOTIDE SEQUENCE [LARGE SCALE GENOMIC DNA]</scope>
    <source>
        <strain evidence="5 6">DSM 11518</strain>
    </source>
</reference>
<feature type="transmembrane region" description="Helical" evidence="3">
    <location>
        <begin position="58"/>
        <end position="83"/>
    </location>
</feature>
<feature type="transmembrane region" description="Helical" evidence="3">
    <location>
        <begin position="133"/>
        <end position="152"/>
    </location>
</feature>
<sequence>MSSSRAPEILLQPVVTPALRKLLWLVGLLLGLLLISSLYLVAVTLSELATGRILQNRLYLLMFLGHLALGLITLLPVLAFAGLHLRRAWRRPNRYAVRAGLALLLSLVAVFASGILLTRFGFFEVNDPLVRRWAYWIHVLMPLAAVWLFVLHRLAGPRLDWRPGAAWAVAACGIAGGALALHLTAGAQEPERLRAYLPALTELSQLEPIPPEHLMQDAVCAECHGAIAADHAQGMHAMSSFNNPAYRASIDELRASLIERDGHTQAARLCATCHDQVPLFSGRFDRADFAPDTDPTGAAGITCLGCHAITAVDSPLGNGAYRFEDPQRYPFALSDSPLLRAVNRQLIKAKPAFHKETMLKPVHRSAEFCSSCHKVHLPFALNRYRWLRGQNHYDSFLMSGVSGHRVDSFYYPAQAVRACSDCHMPLQPSSDPAARDLAGDGKRVVHGHRFAAANTAVPEMLGAAEEGNPARVEMLRRAARVDLFGIKEGGSIEGRLHAPLRPDLPDLEPGKRYLLEVVIRTIGVGHHLTQGTVDSNELWLDVRVSSGERVIGRSGALGHQGAVDDWAYFVNAYLLDRDGNRIERRNAQDIFVALYDHQIPPGAAAVVHYALIVPPDAQGPISIEAALRYRKFDSRFLRFVEGDAFAGNRLPIVTMAEDRLTLPIDGSHQVARQQSPIPAWERWNDYGIGLLREGKRGESRQAAEAFAQVEALGRPDGALNLARVLYQEGRLEEAGAALGRAAAFEPPAPPWVLAWLTALIDRDLGQLDAAIATLEALAETRFNAARERGFDFARDYRMLTELGRTLYERARQERGPQRRQTRMAFLQRARHWLERALREDPENAATHHNLSLVLTELGESASAAEHRRLHDVYRIDDNAVERAVSLHRSRVPAADHAAEAVAIYDLQRQQESAVAADPQPGRVAGTKNRDSSQPWRTP</sequence>
<dbReference type="InterPro" id="IPR036280">
    <property type="entry name" value="Multihaem_cyt_sf"/>
</dbReference>
<evidence type="ECO:0000313" key="6">
    <source>
        <dbReference type="Proteomes" id="UP000483379"/>
    </source>
</evidence>
<dbReference type="EMBL" id="JAAIJQ010000032">
    <property type="protein sequence ID" value="NEV62684.1"/>
    <property type="molecule type" value="Genomic_DNA"/>
</dbReference>
<feature type="transmembrane region" description="Helical" evidence="3">
    <location>
        <begin position="95"/>
        <end position="121"/>
    </location>
</feature>
<keyword evidence="1" id="KW-0732">Signal</keyword>
<keyword evidence="6" id="KW-1185">Reference proteome</keyword>
<evidence type="ECO:0000256" key="2">
    <source>
        <dbReference type="SAM" id="MobiDB-lite"/>
    </source>
</evidence>
<feature type="region of interest" description="Disordered" evidence="2">
    <location>
        <begin position="909"/>
        <end position="938"/>
    </location>
</feature>
<keyword evidence="3" id="KW-0812">Transmembrane</keyword>
<feature type="transmembrane region" description="Helical" evidence="3">
    <location>
        <begin position="21"/>
        <end position="46"/>
    </location>
</feature>
<dbReference type="SUPFAM" id="SSF48452">
    <property type="entry name" value="TPR-like"/>
    <property type="match status" value="1"/>
</dbReference>
<dbReference type="Proteomes" id="UP000483379">
    <property type="component" value="Unassembled WGS sequence"/>
</dbReference>
<accession>A0A6M0K047</accession>
<dbReference type="AlphaFoldDB" id="A0A6M0K047"/>
<evidence type="ECO:0000256" key="1">
    <source>
        <dbReference type="ARBA" id="ARBA00022729"/>
    </source>
</evidence>
<dbReference type="InterPro" id="IPR011990">
    <property type="entry name" value="TPR-like_helical_dom_sf"/>
</dbReference>
<feature type="transmembrane region" description="Helical" evidence="3">
    <location>
        <begin position="164"/>
        <end position="185"/>
    </location>
</feature>
<evidence type="ECO:0000259" key="4">
    <source>
        <dbReference type="Pfam" id="PF13435"/>
    </source>
</evidence>
<dbReference type="SUPFAM" id="SSF48695">
    <property type="entry name" value="Multiheme cytochromes"/>
    <property type="match status" value="1"/>
</dbReference>
<evidence type="ECO:0000256" key="3">
    <source>
        <dbReference type="SAM" id="Phobius"/>
    </source>
</evidence>
<name>A0A6M0K047_9GAMM</name>